<organism evidence="1 2">
    <name type="scientific">Stachybotrys chartarum (strain CBS 109288 / IBT 7711)</name>
    <name type="common">Toxic black mold</name>
    <name type="synonym">Stilbospora chartarum</name>
    <dbReference type="NCBI Taxonomy" id="1280523"/>
    <lineage>
        <taxon>Eukaryota</taxon>
        <taxon>Fungi</taxon>
        <taxon>Dikarya</taxon>
        <taxon>Ascomycota</taxon>
        <taxon>Pezizomycotina</taxon>
        <taxon>Sordariomycetes</taxon>
        <taxon>Hypocreomycetidae</taxon>
        <taxon>Hypocreales</taxon>
        <taxon>Stachybotryaceae</taxon>
        <taxon>Stachybotrys</taxon>
    </lineage>
</organism>
<proteinExistence type="predicted"/>
<dbReference type="HOGENOM" id="CLU_062065_0_0_1"/>
<dbReference type="InterPro" id="IPR032710">
    <property type="entry name" value="NTF2-like_dom_sf"/>
</dbReference>
<dbReference type="GO" id="GO:0030638">
    <property type="term" value="P:polyketide metabolic process"/>
    <property type="evidence" value="ECO:0007669"/>
    <property type="project" value="InterPro"/>
</dbReference>
<dbReference type="AlphaFoldDB" id="A0A084ASB6"/>
<dbReference type="Proteomes" id="UP000028045">
    <property type="component" value="Unassembled WGS sequence"/>
</dbReference>
<evidence type="ECO:0008006" key="3">
    <source>
        <dbReference type="Google" id="ProtNLM"/>
    </source>
</evidence>
<name>A0A084ASB6_STACB</name>
<dbReference type="SUPFAM" id="SSF54427">
    <property type="entry name" value="NTF2-like"/>
    <property type="match status" value="2"/>
</dbReference>
<gene>
    <name evidence="1" type="ORF">S7711_09106</name>
</gene>
<dbReference type="Gene3D" id="3.10.450.50">
    <property type="match status" value="2"/>
</dbReference>
<keyword evidence="2" id="KW-1185">Reference proteome</keyword>
<reference evidence="1 2" key="1">
    <citation type="journal article" date="2014" name="BMC Genomics">
        <title>Comparative genome sequencing reveals chemotype-specific gene clusters in the toxigenic black mold Stachybotrys.</title>
        <authorList>
            <person name="Semeiks J."/>
            <person name="Borek D."/>
            <person name="Otwinowski Z."/>
            <person name="Grishin N.V."/>
        </authorList>
    </citation>
    <scope>NUCLEOTIDE SEQUENCE [LARGE SCALE GENOMIC DNA]</scope>
    <source>
        <strain evidence="2">CBS 109288 / IBT 7711</strain>
    </source>
</reference>
<protein>
    <recommendedName>
        <fullName evidence="3">SnoaL-like domain-containing protein</fullName>
    </recommendedName>
</protein>
<accession>A0A084ASB6</accession>
<evidence type="ECO:0000313" key="1">
    <source>
        <dbReference type="EMBL" id="KEY68195.1"/>
    </source>
</evidence>
<dbReference type="EMBL" id="KL648586">
    <property type="protein sequence ID" value="KEY68195.1"/>
    <property type="molecule type" value="Genomic_DNA"/>
</dbReference>
<sequence length="277" mass="31157">MTLNAGSIYRGWVDAINARNWDDAVQSLSATITVDGAKLNRSAFLDALKSYLTIVPDDIIDVELLMVDQSNAKVVARNIHHGTLAQPYHGAQVTGNPIEWSEHSFCYFNDQCKIEKLVSLLDTQALAAQTREVPRTPPSDRVPPENSSVDMEAVYRAYIDSINTRTMATYFPGYCQSTIVHNCSKYTMDQYREMIESSQVVIEDLCFGLEDVIVDESAQMVASHIRFTGKPVKEFCGIQPTGKEVRFSELCIYQLQQGKICFVWSLLDLEAYERSMA</sequence>
<dbReference type="Pfam" id="PF07366">
    <property type="entry name" value="SnoaL"/>
    <property type="match status" value="2"/>
</dbReference>
<dbReference type="InterPro" id="IPR009959">
    <property type="entry name" value="Cyclase_SnoaL-like"/>
</dbReference>
<dbReference type="OrthoDB" id="2830113at2759"/>
<evidence type="ECO:0000313" key="2">
    <source>
        <dbReference type="Proteomes" id="UP000028045"/>
    </source>
</evidence>